<feature type="compositionally biased region" description="Polar residues" evidence="1">
    <location>
        <begin position="126"/>
        <end position="142"/>
    </location>
</feature>
<feature type="region of interest" description="Disordered" evidence="1">
    <location>
        <begin position="126"/>
        <end position="155"/>
    </location>
</feature>
<comment type="caution">
    <text evidence="2">The sequence shown here is derived from an EMBL/GenBank/DDBJ whole genome shotgun (WGS) entry which is preliminary data.</text>
</comment>
<protein>
    <submittedName>
        <fullName evidence="2">Uncharacterized protein</fullName>
    </submittedName>
</protein>
<dbReference type="PANTHER" id="PTHR33148:SF46">
    <property type="entry name" value="EMB|CAB85509.1"/>
    <property type="match status" value="1"/>
</dbReference>
<dbReference type="EMBL" id="JBJUIK010000003">
    <property type="protein sequence ID" value="KAL3532096.1"/>
    <property type="molecule type" value="Genomic_DNA"/>
</dbReference>
<dbReference type="Proteomes" id="UP001630127">
    <property type="component" value="Unassembled WGS sequence"/>
</dbReference>
<name>A0ABD3ALN7_9GENT</name>
<evidence type="ECO:0000256" key="1">
    <source>
        <dbReference type="SAM" id="MobiDB-lite"/>
    </source>
</evidence>
<proteinExistence type="predicted"/>
<evidence type="ECO:0000313" key="3">
    <source>
        <dbReference type="Proteomes" id="UP001630127"/>
    </source>
</evidence>
<evidence type="ECO:0000313" key="2">
    <source>
        <dbReference type="EMBL" id="KAL3532096.1"/>
    </source>
</evidence>
<dbReference type="AlphaFoldDB" id="A0ABD3ALN7"/>
<dbReference type="PANTHER" id="PTHR33148">
    <property type="entry name" value="PLASTID MOVEMENT IMPAIRED PROTEIN-RELATED"/>
    <property type="match status" value="1"/>
</dbReference>
<organism evidence="2 3">
    <name type="scientific">Cinchona calisaya</name>
    <dbReference type="NCBI Taxonomy" id="153742"/>
    <lineage>
        <taxon>Eukaryota</taxon>
        <taxon>Viridiplantae</taxon>
        <taxon>Streptophyta</taxon>
        <taxon>Embryophyta</taxon>
        <taxon>Tracheophyta</taxon>
        <taxon>Spermatophyta</taxon>
        <taxon>Magnoliopsida</taxon>
        <taxon>eudicotyledons</taxon>
        <taxon>Gunneridae</taxon>
        <taxon>Pentapetalae</taxon>
        <taxon>asterids</taxon>
        <taxon>lamiids</taxon>
        <taxon>Gentianales</taxon>
        <taxon>Rubiaceae</taxon>
        <taxon>Cinchonoideae</taxon>
        <taxon>Cinchoneae</taxon>
        <taxon>Cinchona</taxon>
    </lineage>
</organism>
<gene>
    <name evidence="2" type="ORF">ACH5RR_005617</name>
</gene>
<dbReference type="InterPro" id="IPR025322">
    <property type="entry name" value="PADRE_dom"/>
</dbReference>
<keyword evidence="3" id="KW-1185">Reference proteome</keyword>
<sequence length="155" mass="16782">MGNCLALKKKVIKIIKTDGEILEYKPPMKVHHVLSKFGGHAICDALPVVQHLHPDADMLGGREYYLLPPLAGPPQNTKKAVKISSTVTAMGQESGVLRIKLVISKQDLLAMLQKGGVTVDNMVSKPQTNAQMNDTDSRNSSAGWMPVLESIPEGN</sequence>
<dbReference type="Pfam" id="PF14009">
    <property type="entry name" value="PADRE"/>
    <property type="match status" value="1"/>
</dbReference>
<reference evidence="2 3" key="1">
    <citation type="submission" date="2024-11" db="EMBL/GenBank/DDBJ databases">
        <title>A near-complete genome assembly of Cinchona calisaya.</title>
        <authorList>
            <person name="Lian D.C."/>
            <person name="Zhao X.W."/>
            <person name="Wei L."/>
        </authorList>
    </citation>
    <scope>NUCLEOTIDE SEQUENCE [LARGE SCALE GENOMIC DNA]</scope>
    <source>
        <tissue evidence="2">Nenye</tissue>
    </source>
</reference>
<accession>A0ABD3ALN7</accession>